<sequence>MCAVVVCGNDLEKHKNQVKRTGRNLRDLLVQPLLVQAGEPMTISDMNLLSLRSSPDKKHAPMSKFYFPVRLYEHNLASVKVHLLPPPPLTFTVQETREGLLIHSADSTVSSLSIV</sequence>
<reference evidence="1" key="2">
    <citation type="submission" date="2017-11" db="EMBL/GenBank/DDBJ databases">
        <title>Coralsnake Venomics: Analyses of Venom Gland Transcriptomes and Proteomes of Six Brazilian Taxa.</title>
        <authorList>
            <person name="Aird S.D."/>
            <person name="Jorge da Silva N."/>
            <person name="Qiu L."/>
            <person name="Villar-Briones A."/>
            <person name="Aparecida-Saddi V."/>
            <person name="Campos-Telles M.P."/>
            <person name="Grau M."/>
            <person name="Mikheyev A.S."/>
        </authorList>
    </citation>
    <scope>NUCLEOTIDE SEQUENCE</scope>
    <source>
        <tissue evidence="1">Venom_gland</tissue>
    </source>
</reference>
<dbReference type="AlphaFoldDB" id="A0A2D4P3X4"/>
<name>A0A2D4P3X4_MICSU</name>
<protein>
    <submittedName>
        <fullName evidence="1">Uncharacterized protein</fullName>
    </submittedName>
</protein>
<organism evidence="1">
    <name type="scientific">Micrurus surinamensis</name>
    <name type="common">Surinam coral snake</name>
    <dbReference type="NCBI Taxonomy" id="129470"/>
    <lineage>
        <taxon>Eukaryota</taxon>
        <taxon>Metazoa</taxon>
        <taxon>Chordata</taxon>
        <taxon>Craniata</taxon>
        <taxon>Vertebrata</taxon>
        <taxon>Euteleostomi</taxon>
        <taxon>Lepidosauria</taxon>
        <taxon>Squamata</taxon>
        <taxon>Bifurcata</taxon>
        <taxon>Unidentata</taxon>
        <taxon>Episquamata</taxon>
        <taxon>Toxicofera</taxon>
        <taxon>Serpentes</taxon>
        <taxon>Colubroidea</taxon>
        <taxon>Elapidae</taxon>
        <taxon>Elapinae</taxon>
        <taxon>Micrurus</taxon>
    </lineage>
</organism>
<evidence type="ECO:0000313" key="1">
    <source>
        <dbReference type="EMBL" id="LAB52685.1"/>
    </source>
</evidence>
<proteinExistence type="predicted"/>
<reference evidence="1" key="1">
    <citation type="submission" date="2017-07" db="EMBL/GenBank/DDBJ databases">
        <authorList>
            <person name="Mikheyev A."/>
            <person name="Grau M."/>
        </authorList>
    </citation>
    <scope>NUCLEOTIDE SEQUENCE</scope>
    <source>
        <tissue evidence="1">Venom_gland</tissue>
    </source>
</reference>
<accession>A0A2D4P3X4</accession>
<dbReference type="EMBL" id="IACN01048367">
    <property type="protein sequence ID" value="LAB52685.1"/>
    <property type="molecule type" value="Transcribed_RNA"/>
</dbReference>